<comment type="function">
    <text evidence="11 13">Catalytic subunit of the glycosylphosphatidylinositol-mannosyltransferase I complex which catalyzes the transfer of the first mannose, via an alpha-1,4 bond from a dolichol-phosphate-mannose (Dol-P-Man) to the glucosaminyl acyl phosphatidylinositol (GlcN-(acyl)PI) intermediate to generate alpha-D-Man-(1-&gt;4)-alpha-D-GlcN-(1-&gt;6)-(1-radyl,2-acyl-sn-glycero-3-phospho)-2-acyl-inositol and participates in the sixth step of the glycosylphosphatidylinositol-anchor biosynthesis.</text>
</comment>
<name>T2M5P6_HYDVU</name>
<evidence type="ECO:0000256" key="8">
    <source>
        <dbReference type="ARBA" id="ARBA00022824"/>
    </source>
</evidence>
<organism evidence="15">
    <name type="scientific">Hydra vulgaris</name>
    <name type="common">Hydra</name>
    <name type="synonym">Hydra attenuata</name>
    <dbReference type="NCBI Taxonomy" id="6087"/>
    <lineage>
        <taxon>Eukaryota</taxon>
        <taxon>Metazoa</taxon>
        <taxon>Cnidaria</taxon>
        <taxon>Hydrozoa</taxon>
        <taxon>Hydroidolina</taxon>
        <taxon>Anthoathecata</taxon>
        <taxon>Aplanulata</taxon>
        <taxon>Hydridae</taxon>
        <taxon>Hydra</taxon>
    </lineage>
</organism>
<proteinExistence type="evidence at transcript level"/>
<feature type="transmembrane region" description="Helical" evidence="13">
    <location>
        <begin position="72"/>
        <end position="94"/>
    </location>
</feature>
<protein>
    <recommendedName>
        <fullName evidence="12 13">GPI alpha-1,4-mannosyltransferase I, catalytic subunit</fullName>
        <ecNumber evidence="13">2.4.1.-</ecNumber>
    </recommendedName>
    <alternativeName>
        <fullName evidence="13">GPI mannosyltransferase I</fullName>
    </alternativeName>
</protein>
<keyword evidence="4 13" id="KW-0337">GPI-anchor biosynthesis</keyword>
<dbReference type="GO" id="GO:1990529">
    <property type="term" value="C:glycosylphosphatidylinositol-mannosyltransferase I complex"/>
    <property type="evidence" value="ECO:0007669"/>
    <property type="project" value="TreeGrafter"/>
</dbReference>
<dbReference type="Gene3D" id="1.10.20.10">
    <property type="entry name" value="Histone, subunit A"/>
    <property type="match status" value="1"/>
</dbReference>
<dbReference type="GO" id="GO:0046982">
    <property type="term" value="F:protein heterodimerization activity"/>
    <property type="evidence" value="ECO:0007669"/>
    <property type="project" value="InterPro"/>
</dbReference>
<feature type="transmembrane region" description="Helical" evidence="13">
    <location>
        <begin position="165"/>
        <end position="184"/>
    </location>
</feature>
<keyword evidence="7 13" id="KW-0812">Transmembrane</keyword>
<sequence>MEKNILVIASLIRVFLILYSTFHDKYFEVKYTDIDYEVFTQAAKHLVDGGSPYLKDTYKYTPMLAYLMIPNVFLHILFGKFFFCVLDIIVAILLHRILNDFKISERTVTKTTIVCFWLFNPFTMTISSRGNAESVQMVLVLLALYFLMKNWYLYSAVFFGLSVHFKLYSIIYVVPFLLKIQCSYNVPLYQSRLKNGVYVFLKKRVILFSAVSFGTFVFCGLIMFMRFGMEFIENTYFFHIFRVDIQHNFSFYFYPLKYFKNLPYFSTFKSIAFLPQLVTVVWLGFKYSAHLPFACFLQTFAFVSLNKVCTSQYFIWYIVFLPLVCPYLQISFQRAIVIIISWLLGQIVWLFLAYLLEFKKYDVELYVWMASCLFLCINVGIIHQIIRAFSLKQRSIIESVTYYKVCKKMISNNEDVDDDLMVAGNISKDFSEEFNSTNPDDDDDFHVENGEKTAVVSKGRDTNRFPFTRIRSLMKMDPDLTISSQESVFLITKAAELFVQLQALEAYKKTKQAKRKTVQKKDLDAAIAELDCMAFLEGAID</sequence>
<keyword evidence="9 13" id="KW-1133">Transmembrane helix</keyword>
<evidence type="ECO:0000313" key="15">
    <source>
        <dbReference type="EMBL" id="CDG67386.1"/>
    </source>
</evidence>
<feature type="transmembrane region" description="Helical" evidence="13">
    <location>
        <begin position="205"/>
        <end position="224"/>
    </location>
</feature>
<dbReference type="PANTHER" id="PTHR12886:SF0">
    <property type="entry name" value="GPI MANNOSYLTRANSFERASE 1"/>
    <property type="match status" value="1"/>
</dbReference>
<accession>T2M5P6</accession>
<dbReference type="OrthoDB" id="636685at2759"/>
<keyword evidence="5 13" id="KW-0328">Glycosyltransferase</keyword>
<evidence type="ECO:0000256" key="6">
    <source>
        <dbReference type="ARBA" id="ARBA00022679"/>
    </source>
</evidence>
<keyword evidence="10 13" id="KW-0472">Membrane</keyword>
<evidence type="ECO:0000256" key="10">
    <source>
        <dbReference type="ARBA" id="ARBA00023136"/>
    </source>
</evidence>
<dbReference type="PANTHER" id="PTHR12886">
    <property type="entry name" value="PIG-M MANNOSYLTRANSFERASE"/>
    <property type="match status" value="1"/>
</dbReference>
<evidence type="ECO:0000259" key="14">
    <source>
        <dbReference type="Pfam" id="PF00808"/>
    </source>
</evidence>
<feature type="transmembrane region" description="Helical" evidence="13">
    <location>
        <begin position="336"/>
        <end position="356"/>
    </location>
</feature>
<dbReference type="InterPro" id="IPR007704">
    <property type="entry name" value="PIG-M"/>
</dbReference>
<evidence type="ECO:0000256" key="9">
    <source>
        <dbReference type="ARBA" id="ARBA00022989"/>
    </source>
</evidence>
<feature type="non-terminal residue" evidence="15">
    <location>
        <position position="1"/>
    </location>
</feature>
<comment type="pathway">
    <text evidence="2 13">Glycolipid biosynthesis; glycosylphosphatidylinositol-anchor biosynthesis.</text>
</comment>
<gene>
    <name evidence="15" type="primary">PIGM</name>
</gene>
<feature type="transmembrane region" description="Helical" evidence="13">
    <location>
        <begin position="262"/>
        <end position="283"/>
    </location>
</feature>
<evidence type="ECO:0000256" key="13">
    <source>
        <dbReference type="RuleBase" id="RU365064"/>
    </source>
</evidence>
<evidence type="ECO:0000256" key="1">
    <source>
        <dbReference type="ARBA" id="ARBA00004477"/>
    </source>
</evidence>
<dbReference type="CDD" id="cd22929">
    <property type="entry name" value="HFD_POLE4-like"/>
    <property type="match status" value="1"/>
</dbReference>
<dbReference type="EC" id="2.4.1.-" evidence="13"/>
<feature type="transmembrane region" description="Helical" evidence="13">
    <location>
        <begin position="5"/>
        <end position="22"/>
    </location>
</feature>
<feature type="transmembrane region" description="Helical" evidence="13">
    <location>
        <begin position="313"/>
        <end position="330"/>
    </location>
</feature>
<dbReference type="GO" id="GO:0005789">
    <property type="term" value="C:endoplasmic reticulum membrane"/>
    <property type="evidence" value="ECO:0007669"/>
    <property type="project" value="UniProtKB-SubCell"/>
</dbReference>
<dbReference type="UniPathway" id="UPA00196"/>
<evidence type="ECO:0000256" key="7">
    <source>
        <dbReference type="ARBA" id="ARBA00022692"/>
    </source>
</evidence>
<evidence type="ECO:0000256" key="12">
    <source>
        <dbReference type="ARBA" id="ARBA00093608"/>
    </source>
</evidence>
<comment type="subcellular location">
    <subcellularLocation>
        <location evidence="1 13">Endoplasmic reticulum membrane</location>
        <topology evidence="1 13">Multi-pass membrane protein</topology>
    </subcellularLocation>
</comment>
<dbReference type="Pfam" id="PF05007">
    <property type="entry name" value="Mannosyl_trans"/>
    <property type="match status" value="1"/>
</dbReference>
<feature type="transmembrane region" description="Helical" evidence="13">
    <location>
        <begin position="365"/>
        <end position="386"/>
    </location>
</feature>
<dbReference type="SUPFAM" id="SSF47113">
    <property type="entry name" value="Histone-fold"/>
    <property type="match status" value="1"/>
</dbReference>
<dbReference type="InterPro" id="IPR009072">
    <property type="entry name" value="Histone-fold"/>
</dbReference>
<dbReference type="GO" id="GO:0004376">
    <property type="term" value="F:GPI mannosyltransferase activity"/>
    <property type="evidence" value="ECO:0007669"/>
    <property type="project" value="InterPro"/>
</dbReference>
<keyword evidence="8 13" id="KW-0256">Endoplasmic reticulum</keyword>
<feature type="transmembrane region" description="Helical" evidence="13">
    <location>
        <begin position="134"/>
        <end position="153"/>
    </location>
</feature>
<dbReference type="AlphaFoldDB" id="T2M5P6"/>
<feature type="domain" description="Transcription factor CBF/NF-Y/archaeal histone" evidence="14">
    <location>
        <begin position="464"/>
        <end position="527"/>
    </location>
</feature>
<evidence type="ECO:0000256" key="4">
    <source>
        <dbReference type="ARBA" id="ARBA00022502"/>
    </source>
</evidence>
<dbReference type="EMBL" id="HAAD01001154">
    <property type="protein sequence ID" value="CDG67386.1"/>
    <property type="molecule type" value="mRNA"/>
</dbReference>
<reference evidence="15" key="1">
    <citation type="journal article" date="2013" name="Genome Biol. Evol.">
        <title>Punctuated emergences of genetic and phenotypic innovations in eumetazoan, bilaterian, euteleostome, and hominidae ancestors.</title>
        <authorList>
            <person name="Wenger Y."/>
            <person name="Galliot B."/>
        </authorList>
    </citation>
    <scope>NUCLEOTIDE SEQUENCE</scope>
    <source>
        <tissue evidence="15">Whole animals</tissue>
    </source>
</reference>
<keyword evidence="6 13" id="KW-0808">Transferase</keyword>
<dbReference type="GO" id="GO:0006506">
    <property type="term" value="P:GPI anchor biosynthetic process"/>
    <property type="evidence" value="ECO:0007669"/>
    <property type="project" value="UniProtKB-UniPathway"/>
</dbReference>
<evidence type="ECO:0000256" key="2">
    <source>
        <dbReference type="ARBA" id="ARBA00004687"/>
    </source>
</evidence>
<evidence type="ECO:0000256" key="5">
    <source>
        <dbReference type="ARBA" id="ARBA00022676"/>
    </source>
</evidence>
<evidence type="ECO:0000256" key="11">
    <source>
        <dbReference type="ARBA" id="ARBA00093408"/>
    </source>
</evidence>
<dbReference type="GO" id="GO:0051751">
    <property type="term" value="F:alpha-1,4-mannosyltransferase activity"/>
    <property type="evidence" value="ECO:0007669"/>
    <property type="project" value="InterPro"/>
</dbReference>
<evidence type="ECO:0000256" key="3">
    <source>
        <dbReference type="ARBA" id="ARBA00011071"/>
    </source>
</evidence>
<dbReference type="Pfam" id="PF00808">
    <property type="entry name" value="CBFD_NFYB_HMF"/>
    <property type="match status" value="1"/>
</dbReference>
<dbReference type="InterPro" id="IPR003958">
    <property type="entry name" value="CBFA_NFYB_domain"/>
</dbReference>
<comment type="similarity">
    <text evidence="3 13">Belongs to the PIGM family.</text>
</comment>